<sequence>MNQTRATVEARAEEERLQRCRELYAERAEVVPVLDYDDGFVMDVDEEEGR</sequence>
<reference evidence="1 2" key="1">
    <citation type="submission" date="2024-10" db="EMBL/GenBank/DDBJ databases">
        <title>The Natural Products Discovery Center: Release of the First 8490 Sequenced Strains for Exploring Actinobacteria Biosynthetic Diversity.</title>
        <authorList>
            <person name="Kalkreuter E."/>
            <person name="Kautsar S.A."/>
            <person name="Yang D."/>
            <person name="Bader C.D."/>
            <person name="Teijaro C.N."/>
            <person name="Fluegel L."/>
            <person name="Davis C.M."/>
            <person name="Simpson J.R."/>
            <person name="Lauterbach L."/>
            <person name="Steele A.D."/>
            <person name="Gui C."/>
            <person name="Meng S."/>
            <person name="Li G."/>
            <person name="Viehrig K."/>
            <person name="Ye F."/>
            <person name="Su P."/>
            <person name="Kiefer A.F."/>
            <person name="Nichols A."/>
            <person name="Cepeda A.J."/>
            <person name="Yan W."/>
            <person name="Fan B."/>
            <person name="Jiang Y."/>
            <person name="Adhikari A."/>
            <person name="Zheng C.-J."/>
            <person name="Schuster L."/>
            <person name="Cowan T.M."/>
            <person name="Smanski M.J."/>
            <person name="Chevrette M.G."/>
            <person name="De Carvalho L.P.S."/>
            <person name="Shen B."/>
        </authorList>
    </citation>
    <scope>NUCLEOTIDE SEQUENCE [LARGE SCALE GENOMIC DNA]</scope>
    <source>
        <strain evidence="1 2">NPDC048320</strain>
    </source>
</reference>
<dbReference type="RefSeq" id="WP_392821007.1">
    <property type="nucleotide sequence ID" value="NZ_JBICYV010000015.1"/>
</dbReference>
<dbReference type="EMBL" id="JBICYV010000015">
    <property type="protein sequence ID" value="MFG3014363.1"/>
    <property type="molecule type" value="Genomic_DNA"/>
</dbReference>
<keyword evidence="2" id="KW-1185">Reference proteome</keyword>
<name>A0ABW7BEA0_9ACTN</name>
<comment type="caution">
    <text evidence="1">The sequence shown here is derived from an EMBL/GenBank/DDBJ whole genome shotgun (WGS) entry which is preliminary data.</text>
</comment>
<dbReference type="Proteomes" id="UP001604267">
    <property type="component" value="Unassembled WGS sequence"/>
</dbReference>
<protein>
    <recommendedName>
        <fullName evidence="3">Antitoxin</fullName>
    </recommendedName>
</protein>
<evidence type="ECO:0000313" key="2">
    <source>
        <dbReference type="Proteomes" id="UP001604267"/>
    </source>
</evidence>
<accession>A0ABW7BEA0</accession>
<evidence type="ECO:0008006" key="3">
    <source>
        <dbReference type="Google" id="ProtNLM"/>
    </source>
</evidence>
<proteinExistence type="predicted"/>
<evidence type="ECO:0000313" key="1">
    <source>
        <dbReference type="EMBL" id="MFG3014363.1"/>
    </source>
</evidence>
<gene>
    <name evidence="1" type="ORF">ACGFZB_28875</name>
</gene>
<organism evidence="1 2">
    <name type="scientific">Streptomyces cinerochromogenes</name>
    <dbReference type="NCBI Taxonomy" id="66422"/>
    <lineage>
        <taxon>Bacteria</taxon>
        <taxon>Bacillati</taxon>
        <taxon>Actinomycetota</taxon>
        <taxon>Actinomycetes</taxon>
        <taxon>Kitasatosporales</taxon>
        <taxon>Streptomycetaceae</taxon>
        <taxon>Streptomyces</taxon>
    </lineage>
</organism>